<dbReference type="FunFam" id="3.30.160.60:FF:002095">
    <property type="entry name" value="ras-responsive element-binding protein 1"/>
    <property type="match status" value="1"/>
</dbReference>
<reference evidence="7" key="1">
    <citation type="submission" date="2015-12" db="EMBL/GenBank/DDBJ databases">
        <title>De novo transcriptome assembly of four potential Pierce s Disease insect vectors from Arizona vineyards.</title>
        <authorList>
            <person name="Tassone E.E."/>
        </authorList>
    </citation>
    <scope>NUCLEOTIDE SEQUENCE</scope>
</reference>
<feature type="domain" description="C2H2-type" evidence="6">
    <location>
        <begin position="167"/>
        <end position="194"/>
    </location>
</feature>
<feature type="non-terminal residue" evidence="7">
    <location>
        <position position="864"/>
    </location>
</feature>
<dbReference type="AlphaFoldDB" id="A0A1B6CCW8"/>
<feature type="compositionally biased region" description="Polar residues" evidence="5">
    <location>
        <begin position="850"/>
        <end position="864"/>
    </location>
</feature>
<proteinExistence type="predicted"/>
<evidence type="ECO:0000256" key="3">
    <source>
        <dbReference type="ARBA" id="ARBA00022833"/>
    </source>
</evidence>
<dbReference type="GO" id="GO:0008270">
    <property type="term" value="F:zinc ion binding"/>
    <property type="evidence" value="ECO:0007669"/>
    <property type="project" value="UniProtKB-KW"/>
</dbReference>
<dbReference type="FunFam" id="3.30.160.60:FF:001788">
    <property type="entry name" value="ras-responsive element-binding protein 1"/>
    <property type="match status" value="1"/>
</dbReference>
<dbReference type="SUPFAM" id="SSF57667">
    <property type="entry name" value="beta-beta-alpha zinc fingers"/>
    <property type="match status" value="2"/>
</dbReference>
<keyword evidence="1" id="KW-0479">Metal-binding</keyword>
<dbReference type="InterPro" id="IPR052795">
    <property type="entry name" value="RREB1"/>
</dbReference>
<dbReference type="InterPro" id="IPR036236">
    <property type="entry name" value="Znf_C2H2_sf"/>
</dbReference>
<evidence type="ECO:0000256" key="5">
    <source>
        <dbReference type="SAM" id="MobiDB-lite"/>
    </source>
</evidence>
<dbReference type="GO" id="GO:0001228">
    <property type="term" value="F:DNA-binding transcription activator activity, RNA polymerase II-specific"/>
    <property type="evidence" value="ECO:0007669"/>
    <property type="project" value="TreeGrafter"/>
</dbReference>
<dbReference type="FunFam" id="3.30.160.60:FF:000682">
    <property type="entry name" value="ras-responsive element-binding protein 1 isoform X1"/>
    <property type="match status" value="1"/>
</dbReference>
<feature type="region of interest" description="Disordered" evidence="5">
    <location>
        <begin position="838"/>
        <end position="864"/>
    </location>
</feature>
<dbReference type="Gene3D" id="3.30.160.60">
    <property type="entry name" value="Classic Zinc Finger"/>
    <property type="match status" value="5"/>
</dbReference>
<evidence type="ECO:0000259" key="6">
    <source>
        <dbReference type="PROSITE" id="PS50157"/>
    </source>
</evidence>
<dbReference type="InterPro" id="IPR013087">
    <property type="entry name" value="Znf_C2H2_type"/>
</dbReference>
<accession>A0A1B6CCW8</accession>
<feature type="compositionally biased region" description="Low complexity" evidence="5">
    <location>
        <begin position="105"/>
        <end position="116"/>
    </location>
</feature>
<feature type="region of interest" description="Disordered" evidence="5">
    <location>
        <begin position="530"/>
        <end position="553"/>
    </location>
</feature>
<dbReference type="PANTHER" id="PTHR46451">
    <property type="entry name" value="RAS-RESPONSIVE ELEMENT-BINDING PROTEIN 1"/>
    <property type="match status" value="1"/>
</dbReference>
<evidence type="ECO:0000256" key="1">
    <source>
        <dbReference type="ARBA" id="ARBA00022723"/>
    </source>
</evidence>
<dbReference type="GO" id="GO:0005634">
    <property type="term" value="C:nucleus"/>
    <property type="evidence" value="ECO:0007669"/>
    <property type="project" value="TreeGrafter"/>
</dbReference>
<dbReference type="GO" id="GO:0000978">
    <property type="term" value="F:RNA polymerase II cis-regulatory region sequence-specific DNA binding"/>
    <property type="evidence" value="ECO:0007669"/>
    <property type="project" value="TreeGrafter"/>
</dbReference>
<name>A0A1B6CCW8_9HEMI</name>
<feature type="domain" description="C2H2-type" evidence="6">
    <location>
        <begin position="614"/>
        <end position="641"/>
    </location>
</feature>
<dbReference type="PROSITE" id="PS00028">
    <property type="entry name" value="ZINC_FINGER_C2H2_1"/>
    <property type="match status" value="6"/>
</dbReference>
<feature type="compositionally biased region" description="Polar residues" evidence="5">
    <location>
        <begin position="230"/>
        <end position="244"/>
    </location>
</feature>
<sequence>MQDILSHLCNSPSPAPFDVPHSPSIQNLSLIHNSLDKQKTMDLSSKNLSNDFLSIQTKEMNDTKDNGDLKKESLYEINSIKDELSTKINIEDNVSELNHEVNTFKSSDSDGGSSPKSTDDEKDKKYICPICDVVLNSPHDSTLHIRSHNNNISSPEQSQLSTLSKGFICSICGKILSSSSSLDRHVLVHSGERPFKCQICGFSFTTNGNMHRHKRTHFNISKTEIYESDASSDSCGKTSISPPLSVNGKKKKVSRSSTEYNNNIDLSSPIVSNLKRRSTEADDIKVKKIKQDLPPQTFNCPVCKRVNFATLNVLETHLEESHPEYKARCDVCNLIFKNYRVLNLHRFMVHFDNSVEVLSPAEGTVGFRDLTFVDFSSEKFPQIARMVCEQSLHHASSIYHKFQCEKCLRAFPCGSALNIHKQDCGITNYACSGESNLESDNEVPTDLSNSRKKQWIDNESSECSDEIEVERKRDSFFAGLNLQNKSITSDIITPPRSDLYRNDEFINPEGKDLADIQSIISVTSAGGLIPDLSKSPQPTAIEITPPDSGSRSGVYDPNLPDEELQDCCLAEFRKMKLRGEFPCRLCDKKFPNLRALKGHNRVHLTNSSGSNLPYRCNMCPHFSSDKSALNRHMRTHNGDRPYECSLCQYAFTTKANCERHLRNRHAKMSREDVKKSIIYHPPEDPTNDVEQKPSRDDVKRSLFTEKDQPKDNNHFENNICVEELKIPKLESALKSYHHVEPLCSSNSFIKINKLNSSDNLKDRSKTLDIGTMTFQESTISNNHQSIMSPILKDLPLKRPTSEIPLDLTMDVLDLSKKKKKDYDSFDNQIKKEVVNEPEDLSNKSKMCDGSTMTSNESNVNIKVI</sequence>
<evidence type="ECO:0000256" key="4">
    <source>
        <dbReference type="PROSITE-ProRule" id="PRU00042"/>
    </source>
</evidence>
<feature type="domain" description="C2H2-type" evidence="6">
    <location>
        <begin position="195"/>
        <end position="217"/>
    </location>
</feature>
<evidence type="ECO:0000256" key="2">
    <source>
        <dbReference type="ARBA" id="ARBA00022771"/>
    </source>
</evidence>
<keyword evidence="2 4" id="KW-0863">Zinc-finger</keyword>
<dbReference type="Pfam" id="PF13912">
    <property type="entry name" value="zf-C2H2_6"/>
    <property type="match status" value="1"/>
</dbReference>
<keyword evidence="3" id="KW-0862">Zinc</keyword>
<organism evidence="7">
    <name type="scientific">Clastoptera arizonana</name>
    <name type="common">Arizona spittle bug</name>
    <dbReference type="NCBI Taxonomy" id="38151"/>
    <lineage>
        <taxon>Eukaryota</taxon>
        <taxon>Metazoa</taxon>
        <taxon>Ecdysozoa</taxon>
        <taxon>Arthropoda</taxon>
        <taxon>Hexapoda</taxon>
        <taxon>Insecta</taxon>
        <taxon>Pterygota</taxon>
        <taxon>Neoptera</taxon>
        <taxon>Paraneoptera</taxon>
        <taxon>Hemiptera</taxon>
        <taxon>Auchenorrhyncha</taxon>
        <taxon>Cercopoidea</taxon>
        <taxon>Clastopteridae</taxon>
        <taxon>Clastoptera</taxon>
    </lineage>
</organism>
<dbReference type="FunFam" id="3.30.160.60:FF:000446">
    <property type="entry name" value="Zinc finger protein"/>
    <property type="match status" value="1"/>
</dbReference>
<protein>
    <recommendedName>
        <fullName evidence="6">C2H2-type domain-containing protein</fullName>
    </recommendedName>
</protein>
<dbReference type="EMBL" id="GEDC01025984">
    <property type="protein sequence ID" value="JAS11314.1"/>
    <property type="molecule type" value="Transcribed_RNA"/>
</dbReference>
<feature type="domain" description="C2H2-type" evidence="6">
    <location>
        <begin position="581"/>
        <end position="608"/>
    </location>
</feature>
<dbReference type="PROSITE" id="PS50157">
    <property type="entry name" value="ZINC_FINGER_C2H2_2"/>
    <property type="match status" value="5"/>
</dbReference>
<dbReference type="PANTHER" id="PTHR46451:SF1">
    <property type="entry name" value="RAS-RESPONSIVE ELEMENT-BINDING PROTEIN 1"/>
    <property type="match status" value="1"/>
</dbReference>
<evidence type="ECO:0000313" key="7">
    <source>
        <dbReference type="EMBL" id="JAS11314.1"/>
    </source>
</evidence>
<dbReference type="Pfam" id="PF00096">
    <property type="entry name" value="zf-C2H2"/>
    <property type="match status" value="3"/>
</dbReference>
<feature type="region of interest" description="Disordered" evidence="5">
    <location>
        <begin position="677"/>
        <end position="697"/>
    </location>
</feature>
<feature type="region of interest" description="Disordered" evidence="5">
    <location>
        <begin position="102"/>
        <end position="122"/>
    </location>
</feature>
<dbReference type="SMART" id="SM00355">
    <property type="entry name" value="ZnF_C2H2"/>
    <property type="match status" value="9"/>
</dbReference>
<gene>
    <name evidence="7" type="ORF">g.35362</name>
</gene>
<feature type="region of interest" description="Disordered" evidence="5">
    <location>
        <begin position="230"/>
        <end position="253"/>
    </location>
</feature>
<feature type="domain" description="C2H2-type" evidence="6">
    <location>
        <begin position="642"/>
        <end position="670"/>
    </location>
</feature>